<proteinExistence type="inferred from homology"/>
<dbReference type="InterPro" id="IPR001680">
    <property type="entry name" value="WD40_rpt"/>
</dbReference>
<dbReference type="InterPro" id="IPR019775">
    <property type="entry name" value="WD40_repeat_CS"/>
</dbReference>
<evidence type="ECO:0000256" key="9">
    <source>
        <dbReference type="SAM" id="MobiDB-lite"/>
    </source>
</evidence>
<comment type="similarity">
    <text evidence="5">Belongs to the DPH7 family.</text>
</comment>
<dbReference type="InterPro" id="IPR052415">
    <property type="entry name" value="Diphthine_MTase"/>
</dbReference>
<reference evidence="10" key="1">
    <citation type="submission" date="2023-01" db="EMBL/GenBank/DDBJ databases">
        <authorList>
            <person name="Van Ghelder C."/>
            <person name="Rancurel C."/>
        </authorList>
    </citation>
    <scope>NUCLEOTIDE SEQUENCE</scope>
    <source>
        <strain evidence="10">CNCM I-4278</strain>
    </source>
</reference>
<dbReference type="AlphaFoldDB" id="A0A9W4URS8"/>
<dbReference type="Gene3D" id="2.130.10.10">
    <property type="entry name" value="YVTN repeat-like/Quinoprotein amine dehydrogenase"/>
    <property type="match status" value="1"/>
</dbReference>
<dbReference type="InterPro" id="IPR015943">
    <property type="entry name" value="WD40/YVTN_repeat-like_dom_sf"/>
</dbReference>
<dbReference type="InterPro" id="IPR036322">
    <property type="entry name" value="WD40_repeat_dom_sf"/>
</dbReference>
<dbReference type="PANTHER" id="PTHR46042">
    <property type="entry name" value="DIPHTHINE METHYLTRANSFERASE"/>
    <property type="match status" value="1"/>
</dbReference>
<evidence type="ECO:0000256" key="7">
    <source>
        <dbReference type="ARBA" id="ARBA00047551"/>
    </source>
</evidence>
<dbReference type="GO" id="GO:0005737">
    <property type="term" value="C:cytoplasm"/>
    <property type="evidence" value="ECO:0007669"/>
    <property type="project" value="TreeGrafter"/>
</dbReference>
<keyword evidence="4" id="KW-0378">Hydrolase</keyword>
<dbReference type="GO" id="GO:0061685">
    <property type="term" value="F:diphthine methylesterase activity"/>
    <property type="evidence" value="ECO:0007669"/>
    <property type="project" value="UniProtKB-EC"/>
</dbReference>
<dbReference type="PANTHER" id="PTHR46042:SF1">
    <property type="entry name" value="DIPHTHINE METHYLTRANSFERASE"/>
    <property type="match status" value="1"/>
</dbReference>
<sequence>MATVHSLQSLVLDLPPSCIEFWPLFPRYAVVGTYNLEKSSETEPANQDDAAVDTPESRHQERNGSVLLLEVDGDRVNIIHTVATPYAVLDIHFAPKGHSQFLFGVASSTGSVGLYRLTEPRSHAMPEIVHLHTINVAHPGTLVTAFIWHPKITISSEANLVACLSLTDGTIAMEEISPLSATADRNSQTVGSHDLEAWTVALTHDGMGLFSGGDDSVLGFWNLVRHTEQLCPGALGLGVAESVEWKDRKIHGAGVTSILPLKTADTESLIITGSYDDRIRLLHVSAMGRRRVLAEEDLGGGVWRLKQLNESDDVSPITQETCKPVLVLASCMHAGARILKLSHDGGEWHFEVLAKFEEHKSMNYGSDCQPSLDELDRRTFITTSFYDRLLCLWRF</sequence>
<evidence type="ECO:0000256" key="1">
    <source>
        <dbReference type="ARBA" id="ARBA00005156"/>
    </source>
</evidence>
<evidence type="ECO:0000313" key="11">
    <source>
        <dbReference type="Proteomes" id="UP001152607"/>
    </source>
</evidence>
<accession>A0A9W4URS8</accession>
<protein>
    <recommendedName>
        <fullName evidence="6">methylated diphthine methylhydrolase</fullName>
        <ecNumber evidence="6">3.1.1.97</ecNumber>
    </recommendedName>
</protein>
<keyword evidence="11" id="KW-1185">Reference proteome</keyword>
<evidence type="ECO:0000313" key="10">
    <source>
        <dbReference type="EMBL" id="CAI6340965.1"/>
    </source>
</evidence>
<gene>
    <name evidence="10" type="ORF">PDIGIT_LOCUS14153</name>
</gene>
<organism evidence="10 11">
    <name type="scientific">Periconia digitata</name>
    <dbReference type="NCBI Taxonomy" id="1303443"/>
    <lineage>
        <taxon>Eukaryota</taxon>
        <taxon>Fungi</taxon>
        <taxon>Dikarya</taxon>
        <taxon>Ascomycota</taxon>
        <taxon>Pezizomycotina</taxon>
        <taxon>Dothideomycetes</taxon>
        <taxon>Pleosporomycetidae</taxon>
        <taxon>Pleosporales</taxon>
        <taxon>Massarineae</taxon>
        <taxon>Periconiaceae</taxon>
        <taxon>Periconia</taxon>
    </lineage>
</organism>
<dbReference type="EMBL" id="CAOQHR010000011">
    <property type="protein sequence ID" value="CAI6340965.1"/>
    <property type="molecule type" value="Genomic_DNA"/>
</dbReference>
<dbReference type="GO" id="GO:0017183">
    <property type="term" value="P:protein histidyl modification to diphthamide"/>
    <property type="evidence" value="ECO:0007669"/>
    <property type="project" value="TreeGrafter"/>
</dbReference>
<evidence type="ECO:0000256" key="4">
    <source>
        <dbReference type="ARBA" id="ARBA00022801"/>
    </source>
</evidence>
<comment type="caution">
    <text evidence="10">The sequence shown here is derived from an EMBL/GenBank/DDBJ whole genome shotgun (WGS) entry which is preliminary data.</text>
</comment>
<evidence type="ECO:0000256" key="2">
    <source>
        <dbReference type="ARBA" id="ARBA00022574"/>
    </source>
</evidence>
<dbReference type="EC" id="3.1.1.97" evidence="6"/>
<name>A0A9W4URS8_9PLEO</name>
<evidence type="ECO:0000256" key="5">
    <source>
        <dbReference type="ARBA" id="ARBA00038092"/>
    </source>
</evidence>
<feature type="repeat" description="WD" evidence="8">
    <location>
        <begin position="190"/>
        <end position="223"/>
    </location>
</feature>
<evidence type="ECO:0000256" key="6">
    <source>
        <dbReference type="ARBA" id="ARBA00039131"/>
    </source>
</evidence>
<keyword evidence="3" id="KW-0677">Repeat</keyword>
<dbReference type="PROSITE" id="PS00678">
    <property type="entry name" value="WD_REPEATS_1"/>
    <property type="match status" value="1"/>
</dbReference>
<dbReference type="SUPFAM" id="SSF50978">
    <property type="entry name" value="WD40 repeat-like"/>
    <property type="match status" value="1"/>
</dbReference>
<dbReference type="PROSITE" id="PS50082">
    <property type="entry name" value="WD_REPEATS_2"/>
    <property type="match status" value="1"/>
</dbReference>
<keyword evidence="2 8" id="KW-0853">WD repeat</keyword>
<comment type="catalytic activity">
    <reaction evidence="7">
        <text>diphthine methyl ester-[translation elongation factor 2] + H2O = diphthine-[translation elongation factor 2] + methanol + H(+)</text>
        <dbReference type="Rhea" id="RHEA:42656"/>
        <dbReference type="Rhea" id="RHEA-COMP:10172"/>
        <dbReference type="Rhea" id="RHEA-COMP:10173"/>
        <dbReference type="ChEBI" id="CHEBI:15377"/>
        <dbReference type="ChEBI" id="CHEBI:15378"/>
        <dbReference type="ChEBI" id="CHEBI:17790"/>
        <dbReference type="ChEBI" id="CHEBI:79005"/>
        <dbReference type="ChEBI" id="CHEBI:82696"/>
        <dbReference type="EC" id="3.1.1.97"/>
    </reaction>
</comment>
<evidence type="ECO:0000256" key="3">
    <source>
        <dbReference type="ARBA" id="ARBA00022737"/>
    </source>
</evidence>
<dbReference type="OrthoDB" id="1930760at2759"/>
<feature type="region of interest" description="Disordered" evidence="9">
    <location>
        <begin position="38"/>
        <end position="61"/>
    </location>
</feature>
<comment type="pathway">
    <text evidence="1">Protein modification; peptidyl-diphthamide biosynthesis.</text>
</comment>
<dbReference type="Proteomes" id="UP001152607">
    <property type="component" value="Unassembled WGS sequence"/>
</dbReference>
<evidence type="ECO:0000256" key="8">
    <source>
        <dbReference type="PROSITE-ProRule" id="PRU00221"/>
    </source>
</evidence>